<feature type="transmembrane region" description="Helical" evidence="5">
    <location>
        <begin position="104"/>
        <end position="128"/>
    </location>
</feature>
<feature type="transmembrane region" description="Helical" evidence="5">
    <location>
        <begin position="62"/>
        <end position="83"/>
    </location>
</feature>
<dbReference type="Pfam" id="PF06803">
    <property type="entry name" value="DUF1232"/>
    <property type="match status" value="1"/>
</dbReference>
<evidence type="ECO:0000313" key="7">
    <source>
        <dbReference type="EMBL" id="MDQ0534798.1"/>
    </source>
</evidence>
<evidence type="ECO:0000256" key="1">
    <source>
        <dbReference type="ARBA" id="ARBA00004127"/>
    </source>
</evidence>
<reference evidence="7 8" key="1">
    <citation type="submission" date="2023-07" db="EMBL/GenBank/DDBJ databases">
        <title>Genomic Encyclopedia of Type Strains, Phase IV (KMG-IV): sequencing the most valuable type-strain genomes for metagenomic binning, comparative biology and taxonomic classification.</title>
        <authorList>
            <person name="Goeker M."/>
        </authorList>
    </citation>
    <scope>NUCLEOTIDE SEQUENCE [LARGE SCALE GENOMIC DNA]</scope>
    <source>
        <strain evidence="7 8">DSM 19922</strain>
    </source>
</reference>
<dbReference type="RefSeq" id="WP_370878945.1">
    <property type="nucleotide sequence ID" value="NZ_JAGINO010000015.1"/>
</dbReference>
<keyword evidence="4 5" id="KW-0472">Membrane</keyword>
<accession>A0ABU0MNL8</accession>
<dbReference type="Proteomes" id="UP001244552">
    <property type="component" value="Unassembled WGS sequence"/>
</dbReference>
<sequence length="134" mass="14569">MDESSSLLTRAKRWARTLKRDVIAISLAAGDPRTPWPARLVALCVVAYALSPIDLIPDFVPVLGYLDDLIIVPLGILLAIRLIPPDVMTEHRAAAEGREGRRPASYAGAAFILAVWLAAAAGLSWWFAKEVLPQ</sequence>
<evidence type="ECO:0000256" key="4">
    <source>
        <dbReference type="ARBA" id="ARBA00023136"/>
    </source>
</evidence>
<keyword evidence="3 5" id="KW-1133">Transmembrane helix</keyword>
<keyword evidence="8" id="KW-1185">Reference proteome</keyword>
<comment type="subcellular location">
    <subcellularLocation>
        <location evidence="1">Endomembrane system</location>
        <topology evidence="1">Multi-pass membrane protein</topology>
    </subcellularLocation>
</comment>
<evidence type="ECO:0000256" key="3">
    <source>
        <dbReference type="ARBA" id="ARBA00022989"/>
    </source>
</evidence>
<dbReference type="InterPro" id="IPR010652">
    <property type="entry name" value="DUF1232"/>
</dbReference>
<name>A0ABU0MNL8_9PROT</name>
<gene>
    <name evidence="7" type="ORF">QO018_003675</name>
</gene>
<keyword evidence="2 5" id="KW-0812">Transmembrane</keyword>
<evidence type="ECO:0000256" key="2">
    <source>
        <dbReference type="ARBA" id="ARBA00022692"/>
    </source>
</evidence>
<evidence type="ECO:0000313" key="8">
    <source>
        <dbReference type="Proteomes" id="UP001244552"/>
    </source>
</evidence>
<comment type="caution">
    <text evidence="7">The sequence shown here is derived from an EMBL/GenBank/DDBJ whole genome shotgun (WGS) entry which is preliminary data.</text>
</comment>
<protein>
    <submittedName>
        <fullName evidence="7">Uncharacterized membrane protein YkvA (DUF1232 family)</fullName>
    </submittedName>
</protein>
<evidence type="ECO:0000259" key="6">
    <source>
        <dbReference type="Pfam" id="PF06803"/>
    </source>
</evidence>
<evidence type="ECO:0000256" key="5">
    <source>
        <dbReference type="SAM" id="Phobius"/>
    </source>
</evidence>
<feature type="domain" description="DUF1232" evidence="6">
    <location>
        <begin position="38"/>
        <end position="74"/>
    </location>
</feature>
<organism evidence="7 8">
    <name type="scientific">Azospirillum picis</name>
    <dbReference type="NCBI Taxonomy" id="488438"/>
    <lineage>
        <taxon>Bacteria</taxon>
        <taxon>Pseudomonadati</taxon>
        <taxon>Pseudomonadota</taxon>
        <taxon>Alphaproteobacteria</taxon>
        <taxon>Rhodospirillales</taxon>
        <taxon>Azospirillaceae</taxon>
        <taxon>Azospirillum</taxon>
    </lineage>
</organism>
<proteinExistence type="predicted"/>
<dbReference type="EMBL" id="JAUSVU010000014">
    <property type="protein sequence ID" value="MDQ0534798.1"/>
    <property type="molecule type" value="Genomic_DNA"/>
</dbReference>